<dbReference type="OrthoDB" id="2799352at2759"/>
<protein>
    <submittedName>
        <fullName evidence="1">Uncharacterized protein</fullName>
    </submittedName>
</protein>
<dbReference type="STRING" id="27342.A0A0H2R2R5"/>
<name>A0A0H2R2R5_9AGAM</name>
<proteinExistence type="predicted"/>
<keyword evidence="2" id="KW-1185">Reference proteome</keyword>
<accession>A0A0H2R2R5</accession>
<dbReference type="InParanoid" id="A0A0H2R2R5"/>
<evidence type="ECO:0000313" key="2">
    <source>
        <dbReference type="Proteomes" id="UP000053477"/>
    </source>
</evidence>
<dbReference type="Proteomes" id="UP000053477">
    <property type="component" value="Unassembled WGS sequence"/>
</dbReference>
<reference evidence="1 2" key="1">
    <citation type="submission" date="2015-04" db="EMBL/GenBank/DDBJ databases">
        <title>Complete genome sequence of Schizopora paradoxa KUC8140, a cosmopolitan wood degrader in East Asia.</title>
        <authorList>
            <consortium name="DOE Joint Genome Institute"/>
            <person name="Min B."/>
            <person name="Park H."/>
            <person name="Jang Y."/>
            <person name="Kim J.-J."/>
            <person name="Kim K.H."/>
            <person name="Pangilinan J."/>
            <person name="Lipzen A."/>
            <person name="Riley R."/>
            <person name="Grigoriev I.V."/>
            <person name="Spatafora J.W."/>
            <person name="Choi I.-G."/>
        </authorList>
    </citation>
    <scope>NUCLEOTIDE SEQUENCE [LARGE SCALE GENOMIC DNA]</scope>
    <source>
        <strain evidence="1 2">KUC8140</strain>
    </source>
</reference>
<feature type="non-terminal residue" evidence="1">
    <location>
        <position position="348"/>
    </location>
</feature>
<sequence length="348" mass="38282">MPPATDPVASRDPPDGTSAALPDELVQVGILGKIGFAIQKRLGAFVCIPCKEAFPTKHVVRHAKGHFQSNRLPSHLGPASALDADVHSIAVANGICDGLPVAPTTVQASFQGLSVTSCFQCQGCGYIAGALSTRKWHASKNMHAEADCNWKRVQAQQFQKSKPYFEVSGAEKVFGTDTFGVFKDELLRHADLHLRSPSADHNRDITPYLRHTRWHIHLEDYMEDLTEREALLTLIKRPKKDAGGVLGALQALIERYVREFREKAMSMDFKCREPFENYPVVPHQAWDPLQNKSTLEGYTALLCQFTAAALRSVDRAPGSYALPLTDSMRAAGQALLASRGEDVALLHT</sequence>
<evidence type="ECO:0000313" key="1">
    <source>
        <dbReference type="EMBL" id="KLO03783.1"/>
    </source>
</evidence>
<organism evidence="1 2">
    <name type="scientific">Schizopora paradoxa</name>
    <dbReference type="NCBI Taxonomy" id="27342"/>
    <lineage>
        <taxon>Eukaryota</taxon>
        <taxon>Fungi</taxon>
        <taxon>Dikarya</taxon>
        <taxon>Basidiomycota</taxon>
        <taxon>Agaricomycotina</taxon>
        <taxon>Agaricomycetes</taxon>
        <taxon>Hymenochaetales</taxon>
        <taxon>Schizoporaceae</taxon>
        <taxon>Schizopora</taxon>
    </lineage>
</organism>
<dbReference type="AlphaFoldDB" id="A0A0H2R2R5"/>
<dbReference type="EMBL" id="KQ087040">
    <property type="protein sequence ID" value="KLO03783.1"/>
    <property type="molecule type" value="Genomic_DNA"/>
</dbReference>
<gene>
    <name evidence="1" type="ORF">SCHPADRAFT_948341</name>
</gene>